<accession>A0A317WXL1</accession>
<reference evidence="2 3" key="1">
    <citation type="submission" date="2016-12" db="EMBL/GenBank/DDBJ databases">
        <title>The genomes of Aspergillus section Nigri reveals drivers in fungal speciation.</title>
        <authorList>
            <consortium name="DOE Joint Genome Institute"/>
            <person name="Vesth T.C."/>
            <person name="Nybo J."/>
            <person name="Theobald S."/>
            <person name="Brandl J."/>
            <person name="Frisvad J.C."/>
            <person name="Nielsen K.F."/>
            <person name="Lyhne E.K."/>
            <person name="Kogle M.E."/>
            <person name="Kuo A."/>
            <person name="Riley R."/>
            <person name="Clum A."/>
            <person name="Nolan M."/>
            <person name="Lipzen A."/>
            <person name="Salamov A."/>
            <person name="Henrissat B."/>
            <person name="Wiebenga A."/>
            <person name="De Vries R.P."/>
            <person name="Grigoriev I.V."/>
            <person name="Mortensen U.H."/>
            <person name="Andersen M.R."/>
            <person name="Baker S.E."/>
        </authorList>
    </citation>
    <scope>NUCLEOTIDE SEQUENCE [LARGE SCALE GENOMIC DNA]</scope>
    <source>
        <strain evidence="2 3">CBS 117.55</strain>
    </source>
</reference>
<dbReference type="Proteomes" id="UP000247233">
    <property type="component" value="Unassembled WGS sequence"/>
</dbReference>
<dbReference type="AlphaFoldDB" id="A0A317WXL1"/>
<dbReference type="EMBL" id="MSFL01000002">
    <property type="protein sequence ID" value="PWY90755.1"/>
    <property type="molecule type" value="Genomic_DNA"/>
</dbReference>
<keyword evidence="1" id="KW-0812">Transmembrane</keyword>
<proteinExistence type="predicted"/>
<dbReference type="VEuPathDB" id="FungiDB:BO70DRAFT_77541"/>
<organism evidence="2 3">
    <name type="scientific">Aspergillus heteromorphus CBS 117.55</name>
    <dbReference type="NCBI Taxonomy" id="1448321"/>
    <lineage>
        <taxon>Eukaryota</taxon>
        <taxon>Fungi</taxon>
        <taxon>Dikarya</taxon>
        <taxon>Ascomycota</taxon>
        <taxon>Pezizomycotina</taxon>
        <taxon>Eurotiomycetes</taxon>
        <taxon>Eurotiomycetidae</taxon>
        <taxon>Eurotiales</taxon>
        <taxon>Aspergillaceae</taxon>
        <taxon>Aspergillus</taxon>
        <taxon>Aspergillus subgen. Circumdati</taxon>
    </lineage>
</organism>
<evidence type="ECO:0000313" key="2">
    <source>
        <dbReference type="EMBL" id="PWY90755.1"/>
    </source>
</evidence>
<name>A0A317WXL1_9EURO</name>
<keyword evidence="1" id="KW-1133">Transmembrane helix</keyword>
<comment type="caution">
    <text evidence="2">The sequence shown here is derived from an EMBL/GenBank/DDBJ whole genome shotgun (WGS) entry which is preliminary data.</text>
</comment>
<dbReference type="RefSeq" id="XP_025403198.1">
    <property type="nucleotide sequence ID" value="XM_025548709.1"/>
</dbReference>
<sequence>MVQRHVENPMVYWLIDLPALSAYVVAFWRCFHRCSPGYICRYSIWSGQYTTVVLRTQYPCSHVRGRDVLGGAGMVSGVQSSIIMASPPPPPPLILLIYGVRSTEYRR</sequence>
<evidence type="ECO:0000313" key="3">
    <source>
        <dbReference type="Proteomes" id="UP000247233"/>
    </source>
</evidence>
<feature type="transmembrane region" description="Helical" evidence="1">
    <location>
        <begin position="12"/>
        <end position="31"/>
    </location>
</feature>
<gene>
    <name evidence="2" type="ORF">BO70DRAFT_77541</name>
</gene>
<dbReference type="GeneID" id="37070946"/>
<protein>
    <submittedName>
        <fullName evidence="2">Uncharacterized protein</fullName>
    </submittedName>
</protein>
<keyword evidence="1" id="KW-0472">Membrane</keyword>
<keyword evidence="3" id="KW-1185">Reference proteome</keyword>
<evidence type="ECO:0000256" key="1">
    <source>
        <dbReference type="SAM" id="Phobius"/>
    </source>
</evidence>